<feature type="compositionally biased region" description="Polar residues" evidence="1">
    <location>
        <begin position="627"/>
        <end position="642"/>
    </location>
</feature>
<dbReference type="KEGG" id="lbc:LACBIDRAFT_297310"/>
<dbReference type="SUPFAM" id="SSF46774">
    <property type="entry name" value="ARID-like"/>
    <property type="match status" value="1"/>
</dbReference>
<sequence length="1221" mass="132372">MADRQPQYPNIPNFNVNMLQQAQQQQQHLQQQAQQQQAQQQQDPTTFQDQNHVWQQMQHLQQFRPRSGAGMSAQQGTSPAQMADLMRSQNIARVQQQQQQFGSGIHQMGGGGLGLGQQQGFHDSSSNQPQHMSMGFPGMGGMPNTGVNAATLQQRNGSFDPQAMRQLQLMGLAQGQQPGPVYAKFNQSQQQRDREFQPQGVNHSSPGDVFSSPGISNEAIRRPSPSSLPSSHVQPMPAVASGSQPQPSMPNSRFTLSDLNTRARLLTHSIAEAERTHQAIAAQINARGGQVDPASAQRFTALKAEIMAKKDNLNKVSTMIVRGQQGQIQGGSGAGNQASWTLPTASFENNSQPGRPKLGQNSPQQQQQHLNGIQASPSLLKAQASPNHLMPQGAVPTRSVSTPHQQAQPGGGVGGPFANQVAMSGGMGGHFPLAMNGPSGNSGSLQQGQTGMNPFPPPLDKARFEQSFRAYCSKKNLNVNIRQLQIDNRPVDLYQLHRNVMLEYGVSKVEQKALWDVIGGRMGFVQFSGTETEPAKSGPGVAQQLAHIYKELLAAFDHYYITTVVEARMKAQAQVPRNPAQMSPQMMQNVLTYAHMTVSDLHQRGVPEKIITFVEANRANLQRTYAEQKSFQSRFRPTNQNDPQGSGDQNGPSGGGPGQQLPFGGPATQQNPAVSLGHHHFLQQQNGLNLLEGNNFLDNRQPQQRPLQQGPPMQTMRPTKELLEKSQQFVQNVKRGFNTTTIPSMPTVDVPLERQAEYLSLLNTLHTQCLEIEPKLAMYLVFTGKDEPIKRMAAIICTVAQQKSYGASRFIVTFDMLQKMLAEIKRTTDGWAQRPFAHQPQHPQLNGMGVGIPTNDVPPQSRPTISHPSASLPPPQPQIPSQSVRPPVSLQHPPNKRKAAQSSSGGPVSTPSPAPASTPAASAPTPTPTAASPQTPKSPKGKAPAKPKQPPAKRRPSKAAAPPTSSATSDPAQTPVPAVGSNKRPRDEEMTPLSNALSPGDGPFGAANEPSPPKRVKTEWDAPPSDALKMKTEAVENIKTEEDACVFLEQMTELIKKAADGEGQESFSLELSETFEMILKGYGPTQDSLDGGSSLSLRPGELGDLRAPSPPAGPLADFEEFIDFSGTIDDDDSLSKAETPELVSSSSTNPSPESNCEPDAIHHMLTSSSTIETKTEELPDLLRLGPWKEIDGGEAAYYQTSEWKWDSPMPSMEQPWAIFSS</sequence>
<dbReference type="Gene3D" id="1.10.150.60">
    <property type="entry name" value="ARID DNA-binding domain"/>
    <property type="match status" value="1"/>
</dbReference>
<evidence type="ECO:0000313" key="4">
    <source>
        <dbReference type="Proteomes" id="UP000001194"/>
    </source>
</evidence>
<dbReference type="InterPro" id="IPR036431">
    <property type="entry name" value="ARID_dom_sf"/>
</dbReference>
<feature type="compositionally biased region" description="Low complexity" evidence="1">
    <location>
        <begin position="1144"/>
        <end position="1158"/>
    </location>
</feature>
<feature type="region of interest" description="Disordered" evidence="1">
    <location>
        <begin position="326"/>
        <end position="369"/>
    </location>
</feature>
<dbReference type="OrthoDB" id="1938591at2759"/>
<dbReference type="HOGENOM" id="CLU_006745_0_0_1"/>
<feature type="region of interest" description="Disordered" evidence="1">
    <location>
        <begin position="1082"/>
        <end position="1159"/>
    </location>
</feature>
<feature type="region of interest" description="Disordered" evidence="1">
    <location>
        <begin position="26"/>
        <end position="47"/>
    </location>
</feature>
<dbReference type="AlphaFoldDB" id="B0DAH5"/>
<feature type="compositionally biased region" description="Low complexity" evidence="1">
    <location>
        <begin position="917"/>
        <end position="938"/>
    </location>
</feature>
<feature type="compositionally biased region" description="Low complexity" evidence="1">
    <location>
        <begin position="958"/>
        <end position="975"/>
    </location>
</feature>
<feature type="compositionally biased region" description="Low complexity" evidence="1">
    <location>
        <begin position="1087"/>
        <end position="1097"/>
    </location>
</feature>
<feature type="compositionally biased region" description="Basic residues" evidence="1">
    <location>
        <begin position="939"/>
        <end position="957"/>
    </location>
</feature>
<dbReference type="InterPro" id="IPR001606">
    <property type="entry name" value="ARID_dom"/>
</dbReference>
<organism evidence="4">
    <name type="scientific">Laccaria bicolor (strain S238N-H82 / ATCC MYA-4686)</name>
    <name type="common">Bicoloured deceiver</name>
    <name type="synonym">Laccaria laccata var. bicolor</name>
    <dbReference type="NCBI Taxonomy" id="486041"/>
    <lineage>
        <taxon>Eukaryota</taxon>
        <taxon>Fungi</taxon>
        <taxon>Dikarya</taxon>
        <taxon>Basidiomycota</taxon>
        <taxon>Agaricomycotina</taxon>
        <taxon>Agaricomycetes</taxon>
        <taxon>Agaricomycetidae</taxon>
        <taxon>Agaricales</taxon>
        <taxon>Agaricineae</taxon>
        <taxon>Hydnangiaceae</taxon>
        <taxon>Laccaria</taxon>
    </lineage>
</organism>
<dbReference type="SMART" id="SM00501">
    <property type="entry name" value="BRIGHT"/>
    <property type="match status" value="1"/>
</dbReference>
<gene>
    <name evidence="3" type="ORF">LACBIDRAFT_297310</name>
</gene>
<dbReference type="GeneID" id="6076267"/>
<feature type="compositionally biased region" description="Polar residues" evidence="1">
    <location>
        <begin position="338"/>
        <end position="369"/>
    </location>
</feature>
<dbReference type="RefSeq" id="XP_001880760.1">
    <property type="nucleotide sequence ID" value="XM_001880725.1"/>
</dbReference>
<feature type="domain" description="ARID" evidence="2">
    <location>
        <begin position="458"/>
        <end position="561"/>
    </location>
</feature>
<feature type="region of interest" description="Disordered" evidence="1">
    <location>
        <begin position="388"/>
        <end position="412"/>
    </location>
</feature>
<feature type="region of interest" description="Disordered" evidence="1">
    <location>
        <begin position="835"/>
        <end position="1026"/>
    </location>
</feature>
<proteinExistence type="predicted"/>
<feature type="compositionally biased region" description="Low complexity" evidence="1">
    <location>
        <begin position="26"/>
        <end position="42"/>
    </location>
</feature>
<dbReference type="SMART" id="SM01014">
    <property type="entry name" value="ARID"/>
    <property type="match status" value="1"/>
</dbReference>
<feature type="compositionally biased region" description="Acidic residues" evidence="1">
    <location>
        <begin position="1117"/>
        <end position="1132"/>
    </location>
</feature>
<dbReference type="Pfam" id="PF01388">
    <property type="entry name" value="ARID"/>
    <property type="match status" value="1"/>
</dbReference>
<dbReference type="CDD" id="cd16100">
    <property type="entry name" value="ARID"/>
    <property type="match status" value="1"/>
</dbReference>
<evidence type="ECO:0000259" key="2">
    <source>
        <dbReference type="PROSITE" id="PS51011"/>
    </source>
</evidence>
<dbReference type="GO" id="GO:0003677">
    <property type="term" value="F:DNA binding"/>
    <property type="evidence" value="ECO:0007669"/>
    <property type="project" value="InterPro"/>
</dbReference>
<accession>B0DAH5</accession>
<keyword evidence="4" id="KW-1185">Reference proteome</keyword>
<feature type="region of interest" description="Disordered" evidence="1">
    <location>
        <begin position="693"/>
        <end position="715"/>
    </location>
</feature>
<feature type="region of interest" description="Disordered" evidence="1">
    <location>
        <begin position="185"/>
        <end position="254"/>
    </location>
</feature>
<reference evidence="3 4" key="1">
    <citation type="journal article" date="2008" name="Nature">
        <title>The genome of Laccaria bicolor provides insights into mycorrhizal symbiosis.</title>
        <authorList>
            <person name="Martin F."/>
            <person name="Aerts A."/>
            <person name="Ahren D."/>
            <person name="Brun A."/>
            <person name="Danchin E.G.J."/>
            <person name="Duchaussoy F."/>
            <person name="Gibon J."/>
            <person name="Kohler A."/>
            <person name="Lindquist E."/>
            <person name="Pereda V."/>
            <person name="Salamov A."/>
            <person name="Shapiro H.J."/>
            <person name="Wuyts J."/>
            <person name="Blaudez D."/>
            <person name="Buee M."/>
            <person name="Brokstein P."/>
            <person name="Canbaeck B."/>
            <person name="Cohen D."/>
            <person name="Courty P.E."/>
            <person name="Coutinho P.M."/>
            <person name="Delaruelle C."/>
            <person name="Detter J.C."/>
            <person name="Deveau A."/>
            <person name="DiFazio S."/>
            <person name="Duplessis S."/>
            <person name="Fraissinet-Tachet L."/>
            <person name="Lucic E."/>
            <person name="Frey-Klett P."/>
            <person name="Fourrey C."/>
            <person name="Feussner I."/>
            <person name="Gay G."/>
            <person name="Grimwood J."/>
            <person name="Hoegger P.J."/>
            <person name="Jain P."/>
            <person name="Kilaru S."/>
            <person name="Labbe J."/>
            <person name="Lin Y.C."/>
            <person name="Legue V."/>
            <person name="Le Tacon F."/>
            <person name="Marmeisse R."/>
            <person name="Melayah D."/>
            <person name="Montanini B."/>
            <person name="Muratet M."/>
            <person name="Nehls U."/>
            <person name="Niculita-Hirzel H."/>
            <person name="Oudot-Le Secq M.P."/>
            <person name="Peter M."/>
            <person name="Quesneville H."/>
            <person name="Rajashekar B."/>
            <person name="Reich M."/>
            <person name="Rouhier N."/>
            <person name="Schmutz J."/>
            <person name="Yin T."/>
            <person name="Chalot M."/>
            <person name="Henrissat B."/>
            <person name="Kuees U."/>
            <person name="Lucas S."/>
            <person name="Van de Peer Y."/>
            <person name="Podila G.K."/>
            <person name="Polle A."/>
            <person name="Pukkila P.J."/>
            <person name="Richardson P.M."/>
            <person name="Rouze P."/>
            <person name="Sanders I.R."/>
            <person name="Stajich J.E."/>
            <person name="Tunlid A."/>
            <person name="Tuskan G."/>
            <person name="Grigoriev I.V."/>
        </authorList>
    </citation>
    <scope>NUCLEOTIDE SEQUENCE [LARGE SCALE GENOMIC DNA]</scope>
    <source>
        <strain evidence="4">S238N-H82 / ATCC MYA-4686</strain>
    </source>
</reference>
<feature type="compositionally biased region" description="Polar residues" evidence="1">
    <location>
        <begin position="241"/>
        <end position="254"/>
    </location>
</feature>
<evidence type="ECO:0000313" key="3">
    <source>
        <dbReference type="EMBL" id="EDR08535.1"/>
    </source>
</evidence>
<evidence type="ECO:0000256" key="1">
    <source>
        <dbReference type="SAM" id="MobiDB-lite"/>
    </source>
</evidence>
<dbReference type="PROSITE" id="PS51011">
    <property type="entry name" value="ARID"/>
    <property type="match status" value="1"/>
</dbReference>
<dbReference type="STRING" id="486041.B0DAH5"/>
<name>B0DAH5_LACBS</name>
<protein>
    <submittedName>
        <fullName evidence="3">Predicted protein</fullName>
    </submittedName>
</protein>
<dbReference type="EMBL" id="DS547101">
    <property type="protein sequence ID" value="EDR08535.1"/>
    <property type="molecule type" value="Genomic_DNA"/>
</dbReference>
<feature type="compositionally biased region" description="Low complexity" evidence="1">
    <location>
        <begin position="693"/>
        <end position="714"/>
    </location>
</feature>
<feature type="compositionally biased region" description="Low complexity" evidence="1">
    <location>
        <begin position="879"/>
        <end position="889"/>
    </location>
</feature>
<dbReference type="Proteomes" id="UP000001194">
    <property type="component" value="Unassembled WGS sequence"/>
</dbReference>
<dbReference type="InParanoid" id="B0DAH5"/>
<feature type="region of interest" description="Disordered" evidence="1">
    <location>
        <begin position="627"/>
        <end position="673"/>
    </location>
</feature>